<keyword evidence="3" id="KW-1185">Reference proteome</keyword>
<dbReference type="HOGENOM" id="CLU_119523_1_0_10"/>
<sequence length="156" mass="17945">MMEKENIDRMRFLVERFMDGATTNGEEQELYELFRSDGVPADLRKLRPMFAWYAGGMQAPLPVRRPLRRRLFTVIGVAAAVLLLFGAGLSIRRHMENERMYEIYAGSYVIRGGKKITDLRKIMPELQRNADRAERICSELSNGTYAVNNETNIPTI</sequence>
<feature type="transmembrane region" description="Helical" evidence="1">
    <location>
        <begin position="71"/>
        <end position="91"/>
    </location>
</feature>
<proteinExistence type="predicted"/>
<comment type="caution">
    <text evidence="2">The sequence shown here is derived from an EMBL/GenBank/DDBJ whole genome shotgun (WGS) entry which is preliminary data.</text>
</comment>
<organism evidence="2 3">
    <name type="scientific">Hoylesella oralis ATCC 33269</name>
    <dbReference type="NCBI Taxonomy" id="873533"/>
    <lineage>
        <taxon>Bacteria</taxon>
        <taxon>Pseudomonadati</taxon>
        <taxon>Bacteroidota</taxon>
        <taxon>Bacteroidia</taxon>
        <taxon>Bacteroidales</taxon>
        <taxon>Prevotellaceae</taxon>
        <taxon>Hoylesella</taxon>
    </lineage>
</organism>
<evidence type="ECO:0000256" key="1">
    <source>
        <dbReference type="SAM" id="Phobius"/>
    </source>
</evidence>
<accession>E7RPW5</accession>
<name>E7RPW5_9BACT</name>
<evidence type="ECO:0008006" key="4">
    <source>
        <dbReference type="Google" id="ProtNLM"/>
    </source>
</evidence>
<keyword evidence="1" id="KW-1133">Transmembrane helix</keyword>
<protein>
    <recommendedName>
        <fullName evidence="4">Tat pathway signal sequence domain protein</fullName>
    </recommendedName>
</protein>
<reference evidence="2" key="1">
    <citation type="submission" date="2011-01" db="EMBL/GenBank/DDBJ databases">
        <authorList>
            <person name="Muzny D."/>
            <person name="Qin X."/>
            <person name="Buhay C."/>
            <person name="Dugan-Rocha S."/>
            <person name="Ding Y."/>
            <person name="Chen G."/>
            <person name="Hawes A."/>
            <person name="Holder M."/>
            <person name="Jhangiani S."/>
            <person name="Johnson A."/>
            <person name="Khan Z."/>
            <person name="Li Z."/>
            <person name="Liu W."/>
            <person name="Liu X."/>
            <person name="Perez L."/>
            <person name="Shen H."/>
            <person name="Wang Q."/>
            <person name="Watt J."/>
            <person name="Xi L."/>
            <person name="Xin Y."/>
            <person name="Zhou J."/>
            <person name="Deng J."/>
            <person name="Jiang H."/>
            <person name="Liu Y."/>
            <person name="Qu J."/>
            <person name="Song X.-Z."/>
            <person name="Zhang L."/>
            <person name="Villasana D."/>
            <person name="Johnson A."/>
            <person name="Liu J."/>
            <person name="Liyanage D."/>
            <person name="Lorensuhewa L."/>
            <person name="Robinson T."/>
            <person name="Song A."/>
            <person name="Song B.-B."/>
            <person name="Dinh H."/>
            <person name="Thornton R."/>
            <person name="Coyle M."/>
            <person name="Francisco L."/>
            <person name="Jackson L."/>
            <person name="Javaid M."/>
            <person name="Korchina V."/>
            <person name="Kovar C."/>
            <person name="Mata R."/>
            <person name="Mathew T."/>
            <person name="Ngo R."/>
            <person name="Nguyen L."/>
            <person name="Nguyen N."/>
            <person name="Okwuonu G."/>
            <person name="Ongeri F."/>
            <person name="Pham C."/>
            <person name="Simmons D."/>
            <person name="Wilczek-Boney K."/>
            <person name="Hale W."/>
            <person name="Jakkamsetti A."/>
            <person name="Pham P."/>
            <person name="Ruth R."/>
            <person name="San Lucas F."/>
            <person name="Warren J."/>
            <person name="Zhang J."/>
            <person name="Zhao Z."/>
            <person name="Zhou C."/>
            <person name="Zhu D."/>
            <person name="Lee S."/>
            <person name="Bess C."/>
            <person name="Blankenburg K."/>
            <person name="Forbes L."/>
            <person name="Fu Q."/>
            <person name="Gubbala S."/>
            <person name="Hirani K."/>
            <person name="Jayaseelan J.C."/>
            <person name="Lara F."/>
            <person name="Munidasa M."/>
            <person name="Palculict T."/>
            <person name="Patil S."/>
            <person name="Pu L.-L."/>
            <person name="Saada N."/>
            <person name="Tang L."/>
            <person name="Weissenberger G."/>
            <person name="Zhu Y."/>
            <person name="Hemphill L."/>
            <person name="Shang Y."/>
            <person name="Youmans B."/>
            <person name="Ayvaz T."/>
            <person name="Ross M."/>
            <person name="Santibanez J."/>
            <person name="Aqrawi P."/>
            <person name="Gross S."/>
            <person name="Joshi V."/>
            <person name="Fowler G."/>
            <person name="Nazareth L."/>
            <person name="Reid J."/>
            <person name="Worley K."/>
            <person name="Petrosino J."/>
            <person name="Highlander S."/>
            <person name="Gibbs R."/>
        </authorList>
    </citation>
    <scope>NUCLEOTIDE SEQUENCE [LARGE SCALE GENOMIC DNA]</scope>
    <source>
        <strain evidence="2">ATCC 33269</strain>
    </source>
</reference>
<keyword evidence="1" id="KW-0472">Membrane</keyword>
<keyword evidence="1" id="KW-0812">Transmembrane</keyword>
<dbReference type="Proteomes" id="UP000005580">
    <property type="component" value="Unassembled WGS sequence"/>
</dbReference>
<evidence type="ECO:0000313" key="2">
    <source>
        <dbReference type="EMBL" id="EFZ37158.1"/>
    </source>
</evidence>
<gene>
    <name evidence="2" type="ORF">HMPREF0663_11216</name>
</gene>
<dbReference type="EMBL" id="AEPE02000004">
    <property type="protein sequence ID" value="EFZ37158.1"/>
    <property type="molecule type" value="Genomic_DNA"/>
</dbReference>
<dbReference type="STRING" id="28134.SAMN05444288_1656"/>
<dbReference type="eggNOG" id="ENOG5033RV4">
    <property type="taxonomic scope" value="Bacteria"/>
</dbReference>
<evidence type="ECO:0000313" key="3">
    <source>
        <dbReference type="Proteomes" id="UP000005580"/>
    </source>
</evidence>
<dbReference type="AlphaFoldDB" id="E7RPW5"/>